<evidence type="ECO:0000313" key="1">
    <source>
        <dbReference type="EMBL" id="SVD99133.1"/>
    </source>
</evidence>
<sequence>EIDAREIPEDWPFGYFARYTQRPFDKDKPEPTGEMYQLNSGLVNWAFELTKDIQLPDNEQAREHRKRYTQHLMARKPPFVLKGDHIAALTFWHGEIMNDWANQWVKYWTKGKGEFVSSAMEDTGTYLSLSWLDRIGRVDKQRMLVLRTASNYTTPPPGVSAADNLVSEIKGYSGLSIAVESAYLVASKVADSLIAGWDQYAEQLPGQVNSGQVN</sequence>
<dbReference type="PANTHER" id="PTHR38643:SF1">
    <property type="entry name" value="PURINE NUCLEOSIDE PERMEASE C285.05-RELATED"/>
    <property type="match status" value="1"/>
</dbReference>
<protein>
    <recommendedName>
        <fullName evidence="2">Purine nucleoside permease</fullName>
    </recommendedName>
</protein>
<dbReference type="InterPro" id="IPR009486">
    <property type="entry name" value="Pur_nuclsid_perm"/>
</dbReference>
<dbReference type="PANTHER" id="PTHR38643">
    <property type="entry name" value="PURINE NUCLEOSIDE PERMEASE C285.05-RELATED"/>
    <property type="match status" value="1"/>
</dbReference>
<name>A0A382ZUN6_9ZZZZ</name>
<proteinExistence type="predicted"/>
<feature type="non-terminal residue" evidence="1">
    <location>
        <position position="1"/>
    </location>
</feature>
<dbReference type="EMBL" id="UINC01186758">
    <property type="protein sequence ID" value="SVD99133.1"/>
    <property type="molecule type" value="Genomic_DNA"/>
</dbReference>
<evidence type="ECO:0008006" key="2">
    <source>
        <dbReference type="Google" id="ProtNLM"/>
    </source>
</evidence>
<dbReference type="AlphaFoldDB" id="A0A382ZUN6"/>
<reference evidence="1" key="1">
    <citation type="submission" date="2018-05" db="EMBL/GenBank/DDBJ databases">
        <authorList>
            <person name="Lanie J.A."/>
            <person name="Ng W.-L."/>
            <person name="Kazmierczak K.M."/>
            <person name="Andrzejewski T.M."/>
            <person name="Davidsen T.M."/>
            <person name="Wayne K.J."/>
            <person name="Tettelin H."/>
            <person name="Glass J.I."/>
            <person name="Rusch D."/>
            <person name="Podicherti R."/>
            <person name="Tsui H.-C.T."/>
            <person name="Winkler M.E."/>
        </authorList>
    </citation>
    <scope>NUCLEOTIDE SEQUENCE</scope>
</reference>
<dbReference type="GO" id="GO:0055085">
    <property type="term" value="P:transmembrane transport"/>
    <property type="evidence" value="ECO:0007669"/>
    <property type="project" value="InterPro"/>
</dbReference>
<accession>A0A382ZUN6</accession>
<dbReference type="Pfam" id="PF06516">
    <property type="entry name" value="NUP"/>
    <property type="match status" value="1"/>
</dbReference>
<organism evidence="1">
    <name type="scientific">marine metagenome</name>
    <dbReference type="NCBI Taxonomy" id="408172"/>
    <lineage>
        <taxon>unclassified sequences</taxon>
        <taxon>metagenomes</taxon>
        <taxon>ecological metagenomes</taxon>
    </lineage>
</organism>
<gene>
    <name evidence="1" type="ORF">METZ01_LOCUS451987</name>
</gene>
<dbReference type="GO" id="GO:0005783">
    <property type="term" value="C:endoplasmic reticulum"/>
    <property type="evidence" value="ECO:0007669"/>
    <property type="project" value="TreeGrafter"/>
</dbReference>